<dbReference type="SMART" id="SM00028">
    <property type="entry name" value="TPR"/>
    <property type="match status" value="3"/>
</dbReference>
<dbReference type="GO" id="GO:0004673">
    <property type="term" value="F:protein histidine kinase activity"/>
    <property type="evidence" value="ECO:0007669"/>
    <property type="project" value="UniProtKB-EC"/>
</dbReference>
<evidence type="ECO:0000256" key="1">
    <source>
        <dbReference type="ARBA" id="ARBA00000085"/>
    </source>
</evidence>
<organism evidence="9 10">
    <name type="scientific">Zunongwangia pacifica</name>
    <dbReference type="NCBI Taxonomy" id="2911062"/>
    <lineage>
        <taxon>Bacteria</taxon>
        <taxon>Pseudomonadati</taxon>
        <taxon>Bacteroidota</taxon>
        <taxon>Flavobacteriia</taxon>
        <taxon>Flavobacteriales</taxon>
        <taxon>Flavobacteriaceae</taxon>
        <taxon>Zunongwangia</taxon>
    </lineage>
</organism>
<dbReference type="Pfam" id="PF14938">
    <property type="entry name" value="SNAP"/>
    <property type="match status" value="1"/>
</dbReference>
<dbReference type="InterPro" id="IPR036890">
    <property type="entry name" value="HATPase_C_sf"/>
</dbReference>
<feature type="repeat" description="TPR" evidence="6">
    <location>
        <begin position="227"/>
        <end position="260"/>
    </location>
</feature>
<evidence type="ECO:0000256" key="2">
    <source>
        <dbReference type="ARBA" id="ARBA00012438"/>
    </source>
</evidence>
<sequence length="639" mass="74622">MKNFYFIIFPFLFIAFTSCDKKTSISDNGKIDSAYFYFSKGKLADKVFDKIAYFNEAFQHLQDKNDTLQPILWDYKIYYHDFLKEYDTSAYYANKLLQNGILEKDTLQIAKGYYRLAKNHLYQNDHIEVLKKMYLSHQFYLYGRDSINAGKRLVELGIAQRRLGDFIGSQASQVKALQLFNNFSDSTYFLSIYNNLATSYRQLNDLEEAIEEYKNALVYSKNKNDRLTILNNIANIYADLEEYDKALSIFENILPQTENNYVGYRIKDNYYFTQWLIDKKLASIDSLESVLMQRLKNNDQIGLMASYDHLSQVYLKTQTDKAFSYAKKYYRQAVQTDNPTDQVRALKYAIQIGPDKEIKQFSLNYIQLIDSLFNARSNAKNVFAKIKYDEEQKLEQIESLEKQSAQQQIALLKSSNQRNIAIFLGLLIIGASGFVIYYIRQKAKKKRIREIHKTEARISKRLHDELANDLYRLMTALENINAPEKIELLDKLEDIYFRTRDISRENLPVKTDQDYPNEIQEMLSQMTPKSARIYLIGIQEVKWDKINEEAKITIFRMLQELMVNMKKHSKASIISFNFKTENSRLQINYNDNGVGLQTNALKKGKGLDNVENRMESIGGSFKFQTGNQGGFSVELIIPF</sequence>
<comment type="caution">
    <text evidence="9">The sequence shown here is derived from an EMBL/GenBank/DDBJ whole genome shotgun (WGS) entry which is preliminary data.</text>
</comment>
<keyword evidence="3" id="KW-0808">Transferase</keyword>
<dbReference type="InterPro" id="IPR019734">
    <property type="entry name" value="TPR_rpt"/>
</dbReference>
<evidence type="ECO:0000313" key="10">
    <source>
        <dbReference type="Proteomes" id="UP001139521"/>
    </source>
</evidence>
<evidence type="ECO:0000256" key="6">
    <source>
        <dbReference type="PROSITE-ProRule" id="PRU00339"/>
    </source>
</evidence>
<name>A0A9X2CJU2_9FLAO</name>
<dbReference type="AlphaFoldDB" id="A0A9X2CJU2"/>
<keyword evidence="8" id="KW-1133">Transmembrane helix</keyword>
<feature type="transmembrane region" description="Helical" evidence="8">
    <location>
        <begin position="420"/>
        <end position="439"/>
    </location>
</feature>
<dbReference type="RefSeq" id="WP_249601161.1">
    <property type="nucleotide sequence ID" value="NZ_JAKHSK010000009.1"/>
</dbReference>
<evidence type="ECO:0000256" key="8">
    <source>
        <dbReference type="SAM" id="Phobius"/>
    </source>
</evidence>
<gene>
    <name evidence="9" type="ORF">L1967_07775</name>
</gene>
<dbReference type="EC" id="2.7.13.3" evidence="2"/>
<comment type="catalytic activity">
    <reaction evidence="1">
        <text>ATP + protein L-histidine = ADP + protein N-phospho-L-histidine.</text>
        <dbReference type="EC" id="2.7.13.3"/>
    </reaction>
</comment>
<keyword evidence="7" id="KW-0175">Coiled coil</keyword>
<accession>A0A9X2CJU2</accession>
<proteinExistence type="predicted"/>
<dbReference type="PROSITE" id="PS50005">
    <property type="entry name" value="TPR"/>
    <property type="match status" value="2"/>
</dbReference>
<dbReference type="InterPro" id="IPR050482">
    <property type="entry name" value="Sensor_HK_TwoCompSys"/>
</dbReference>
<keyword evidence="8" id="KW-0472">Membrane</keyword>
<keyword evidence="6" id="KW-0802">TPR repeat</keyword>
<reference evidence="9" key="1">
    <citation type="submission" date="2022-01" db="EMBL/GenBank/DDBJ databases">
        <title>Genome sequencing of Zunongwangia sp. M21534 genome.</title>
        <authorList>
            <person name="Chen Y."/>
            <person name="Dong C."/>
            <person name="Shao Z."/>
        </authorList>
    </citation>
    <scope>NUCLEOTIDE SEQUENCE</scope>
    <source>
        <strain evidence="9">MCCC M21534</strain>
    </source>
</reference>
<evidence type="ECO:0000256" key="5">
    <source>
        <dbReference type="ARBA" id="ARBA00023012"/>
    </source>
</evidence>
<dbReference type="PANTHER" id="PTHR24421">
    <property type="entry name" value="NITRATE/NITRITE SENSOR PROTEIN NARX-RELATED"/>
    <property type="match status" value="1"/>
</dbReference>
<evidence type="ECO:0000313" key="9">
    <source>
        <dbReference type="EMBL" id="MCL6218191.1"/>
    </source>
</evidence>
<dbReference type="Gene3D" id="3.30.565.10">
    <property type="entry name" value="Histidine kinase-like ATPase, C-terminal domain"/>
    <property type="match status" value="1"/>
</dbReference>
<protein>
    <recommendedName>
        <fullName evidence="2">histidine kinase</fullName>
        <ecNumber evidence="2">2.7.13.3</ecNumber>
    </recommendedName>
</protein>
<dbReference type="PROSITE" id="PS51257">
    <property type="entry name" value="PROKAR_LIPOPROTEIN"/>
    <property type="match status" value="1"/>
</dbReference>
<dbReference type="PANTHER" id="PTHR24421:SF10">
    <property type="entry name" value="NITRATE_NITRITE SENSOR PROTEIN NARQ"/>
    <property type="match status" value="1"/>
</dbReference>
<evidence type="ECO:0000256" key="7">
    <source>
        <dbReference type="SAM" id="Coils"/>
    </source>
</evidence>
<feature type="coiled-coil region" evidence="7">
    <location>
        <begin position="196"/>
        <end position="223"/>
    </location>
</feature>
<dbReference type="InterPro" id="IPR011990">
    <property type="entry name" value="TPR-like_helical_dom_sf"/>
</dbReference>
<dbReference type="SUPFAM" id="SSF48452">
    <property type="entry name" value="TPR-like"/>
    <property type="match status" value="1"/>
</dbReference>
<dbReference type="Gene3D" id="1.25.40.10">
    <property type="entry name" value="Tetratricopeptide repeat domain"/>
    <property type="match status" value="1"/>
</dbReference>
<dbReference type="GO" id="GO:0000160">
    <property type="term" value="P:phosphorelay signal transduction system"/>
    <property type="evidence" value="ECO:0007669"/>
    <property type="project" value="UniProtKB-KW"/>
</dbReference>
<dbReference type="SUPFAM" id="SSF55874">
    <property type="entry name" value="ATPase domain of HSP90 chaperone/DNA topoisomerase II/histidine kinase"/>
    <property type="match status" value="1"/>
</dbReference>
<keyword evidence="4" id="KW-0418">Kinase</keyword>
<evidence type="ECO:0000256" key="3">
    <source>
        <dbReference type="ARBA" id="ARBA00022679"/>
    </source>
</evidence>
<keyword evidence="5" id="KW-0902">Two-component regulatory system</keyword>
<keyword evidence="10" id="KW-1185">Reference proteome</keyword>
<evidence type="ECO:0000256" key="4">
    <source>
        <dbReference type="ARBA" id="ARBA00022777"/>
    </source>
</evidence>
<keyword evidence="8" id="KW-0812">Transmembrane</keyword>
<dbReference type="EMBL" id="JAKHSK010000009">
    <property type="protein sequence ID" value="MCL6218191.1"/>
    <property type="molecule type" value="Genomic_DNA"/>
</dbReference>
<dbReference type="Proteomes" id="UP001139521">
    <property type="component" value="Unassembled WGS sequence"/>
</dbReference>
<feature type="repeat" description="TPR" evidence="6">
    <location>
        <begin position="190"/>
        <end position="223"/>
    </location>
</feature>